<gene>
    <name evidence="1" type="ORF">AVEN_204293_1</name>
</gene>
<evidence type="ECO:0000313" key="1">
    <source>
        <dbReference type="EMBL" id="GBM57121.1"/>
    </source>
</evidence>
<comment type="caution">
    <text evidence="1">The sequence shown here is derived from an EMBL/GenBank/DDBJ whole genome shotgun (WGS) entry which is preliminary data.</text>
</comment>
<proteinExistence type="predicted"/>
<dbReference type="Proteomes" id="UP000499080">
    <property type="component" value="Unassembled WGS sequence"/>
</dbReference>
<accession>A0A4Y2GW18</accession>
<dbReference type="AlphaFoldDB" id="A0A4Y2GW18"/>
<reference evidence="1 2" key="1">
    <citation type="journal article" date="2019" name="Sci. Rep.">
        <title>Orb-weaving spider Araneus ventricosus genome elucidates the spidroin gene catalogue.</title>
        <authorList>
            <person name="Kono N."/>
            <person name="Nakamura H."/>
            <person name="Ohtoshi R."/>
            <person name="Moran D.A.P."/>
            <person name="Shinohara A."/>
            <person name="Yoshida Y."/>
            <person name="Fujiwara M."/>
            <person name="Mori M."/>
            <person name="Tomita M."/>
            <person name="Arakawa K."/>
        </authorList>
    </citation>
    <scope>NUCLEOTIDE SEQUENCE [LARGE SCALE GENOMIC DNA]</scope>
</reference>
<dbReference type="EMBL" id="BGPR01179227">
    <property type="protein sequence ID" value="GBM57121.1"/>
    <property type="molecule type" value="Genomic_DNA"/>
</dbReference>
<name>A0A4Y2GW18_ARAVE</name>
<protein>
    <submittedName>
        <fullName evidence="1">Uncharacterized protein</fullName>
    </submittedName>
</protein>
<evidence type="ECO:0000313" key="2">
    <source>
        <dbReference type="Proteomes" id="UP000499080"/>
    </source>
</evidence>
<keyword evidence="2" id="KW-1185">Reference proteome</keyword>
<sequence>MPLSPSTADLKYRYPQAPLGASVPRCPQARLWDAQMCRCLSTALGRPNTVVPKHSLWEPNVPLSPAQDIGSTSCPPKAQPLGSQMYHCPPPQAQLGHKCTVVPKHSLGTLNHAVVPPKHNLWE</sequence>
<organism evidence="1 2">
    <name type="scientific">Araneus ventricosus</name>
    <name type="common">Orbweaver spider</name>
    <name type="synonym">Epeira ventricosa</name>
    <dbReference type="NCBI Taxonomy" id="182803"/>
    <lineage>
        <taxon>Eukaryota</taxon>
        <taxon>Metazoa</taxon>
        <taxon>Ecdysozoa</taxon>
        <taxon>Arthropoda</taxon>
        <taxon>Chelicerata</taxon>
        <taxon>Arachnida</taxon>
        <taxon>Araneae</taxon>
        <taxon>Araneomorphae</taxon>
        <taxon>Entelegynae</taxon>
        <taxon>Araneoidea</taxon>
        <taxon>Araneidae</taxon>
        <taxon>Araneus</taxon>
    </lineage>
</organism>